<evidence type="ECO:0000256" key="11">
    <source>
        <dbReference type="ARBA" id="ARBA00049244"/>
    </source>
</evidence>
<proteinExistence type="inferred from homology"/>
<gene>
    <name evidence="13 16" type="primary">polA</name>
    <name evidence="16" type="ORF">EEI45_05090</name>
</gene>
<dbReference type="Pfam" id="PF02739">
    <property type="entry name" value="5_3_exonuc_N"/>
    <property type="match status" value="1"/>
</dbReference>
<dbReference type="InterPro" id="IPR020046">
    <property type="entry name" value="5-3_exonucl_a-hlix_arch_N"/>
</dbReference>
<dbReference type="SUPFAM" id="SSF47807">
    <property type="entry name" value="5' to 3' exonuclease, C-terminal subdomain"/>
    <property type="match status" value="1"/>
</dbReference>
<dbReference type="PROSITE" id="PS00447">
    <property type="entry name" value="DNA_POLYMERASE_A"/>
    <property type="match status" value="1"/>
</dbReference>
<dbReference type="Pfam" id="PF00476">
    <property type="entry name" value="DNA_pol_A"/>
    <property type="match status" value="1"/>
</dbReference>
<keyword evidence="13" id="KW-0378">Hydrolase</keyword>
<keyword evidence="13" id="KW-0540">Nuclease</keyword>
<keyword evidence="17" id="KW-1185">Reference proteome</keyword>
<dbReference type="InterPro" id="IPR036397">
    <property type="entry name" value="RNaseH_sf"/>
</dbReference>
<dbReference type="EC" id="2.7.7.7" evidence="2 12"/>
<dbReference type="InterPro" id="IPR008918">
    <property type="entry name" value="HhH2"/>
</dbReference>
<dbReference type="EMBL" id="CP034234">
    <property type="protein sequence ID" value="AZK44205.1"/>
    <property type="molecule type" value="Genomic_DNA"/>
</dbReference>
<organism evidence="16 17">
    <name type="scientific">Erysipelothrix piscisicarius</name>
    <dbReference type="NCBI Taxonomy" id="2485784"/>
    <lineage>
        <taxon>Bacteria</taxon>
        <taxon>Bacillati</taxon>
        <taxon>Bacillota</taxon>
        <taxon>Erysipelotrichia</taxon>
        <taxon>Erysipelotrichales</taxon>
        <taxon>Erysipelotrichaceae</taxon>
        <taxon>Erysipelothrix</taxon>
    </lineage>
</organism>
<comment type="similarity">
    <text evidence="1 13">Belongs to the DNA polymerase type-A family.</text>
</comment>
<name>A0A3Q8S2R5_9FIRM</name>
<evidence type="ECO:0000256" key="6">
    <source>
        <dbReference type="ARBA" id="ARBA00022705"/>
    </source>
</evidence>
<dbReference type="GO" id="GO:0003887">
    <property type="term" value="F:DNA-directed DNA polymerase activity"/>
    <property type="evidence" value="ECO:0007669"/>
    <property type="project" value="UniProtKB-UniRule"/>
</dbReference>
<comment type="subunit">
    <text evidence="13">Single-chain monomer with multiple functions.</text>
</comment>
<dbReference type="InterPro" id="IPR002421">
    <property type="entry name" value="5-3_exonuclease"/>
</dbReference>
<evidence type="ECO:0000256" key="3">
    <source>
        <dbReference type="ARBA" id="ARBA00020311"/>
    </source>
</evidence>
<evidence type="ECO:0000313" key="16">
    <source>
        <dbReference type="EMBL" id="AZK44205.1"/>
    </source>
</evidence>
<evidence type="ECO:0000313" key="17">
    <source>
        <dbReference type="Proteomes" id="UP000278804"/>
    </source>
</evidence>
<sequence>MNKLLLIDGNSMLFRAYYGTLSRGYMKSSSGVVTNAVYGFSTMLAKAIEIINPTHVLVAFDTKDKTFRHDMFEAYKGTRKEVDEELVSQFALVREFLDAYPIQRFELSGYEADDIIGTMSKMYPDSKVEILTSDRDMLQLIDDNVDVLLMKKGLTDLRLMDKMSLLDEMGIEPKQIVDMKALMGDASDNIPGVPSIGEKTALKLLGQYGSFENLYEHKDEIKGKMGEKIREFEDQARMSYQLAEIYTSEPLDIDLSSIKYEIPNESLNAFYRKYDMNSLITDHYDVETIEKENIKFIHLDSSWQKSAIAISMELDKKGNLQGCFISDGKENIYLTLGEMVENPEFRALIESDISIVVDSSKSLYRFCLENHFEIQHQFDDLLLLAFIVNSSITTMARLKDEFALWFHEYEGMEKGAAFTQAILSQFKTLSDEAKQIEVLSVYEDIEKPLVPILSKCEFRGINVDRSVLDDIASATHQKIETLSKHVYDLAGMEFNLNSPKQLAEVLFDHLKLPTKKKRSTAVDVLEGLIDEHEIIAPILEYRKYQKLYSTYAVGLTKHIHADGKIHTSFNQHATQTGRLSSSDPNLQNISVRDEETRMIRKAFVASEGCTLMSIDYSQIELRVLSYLADEKRMMAAFNGGHDIHAETAKAIFGVDEITDTMRRQAKSVNFGIVYGMSEYGLSKQLDINIPEARHFITRYNEIYPNITKYMDSVVEDCTRDGYVKTLFNRRRYIPEIYDANRAVKDFGKRAAMNAPIQGTAADIIKIAMIKADELLVSNNYKSAMILQVHDELVFDVYDDELEAIQNLMVSVMEHIVSWPIDLNVSVDTGKDWY</sequence>
<dbReference type="CDD" id="cd09898">
    <property type="entry name" value="H3TH_53EXO"/>
    <property type="match status" value="1"/>
</dbReference>
<dbReference type="Gene3D" id="3.40.50.1010">
    <property type="entry name" value="5'-nuclease"/>
    <property type="match status" value="1"/>
</dbReference>
<feature type="domain" description="5'-3' exonuclease" evidence="14">
    <location>
        <begin position="2"/>
        <end position="261"/>
    </location>
</feature>
<keyword evidence="10 13" id="KW-0234">DNA repair</keyword>
<keyword evidence="8 13" id="KW-0239">DNA-directed DNA polymerase</keyword>
<keyword evidence="7 13" id="KW-0227">DNA damage</keyword>
<dbReference type="InterPro" id="IPR043502">
    <property type="entry name" value="DNA/RNA_pol_sf"/>
</dbReference>
<keyword evidence="5 13" id="KW-0548">Nucleotidyltransferase</keyword>
<dbReference type="GO" id="GO:0008409">
    <property type="term" value="F:5'-3' exonuclease activity"/>
    <property type="evidence" value="ECO:0007669"/>
    <property type="project" value="UniProtKB-UniRule"/>
</dbReference>
<dbReference type="CDD" id="cd09859">
    <property type="entry name" value="PIN_53EXO"/>
    <property type="match status" value="1"/>
</dbReference>
<dbReference type="InterPro" id="IPR001098">
    <property type="entry name" value="DNA-dir_DNA_pol_A_palm_dom"/>
</dbReference>
<dbReference type="NCBIfam" id="TIGR00593">
    <property type="entry name" value="pola"/>
    <property type="match status" value="1"/>
</dbReference>
<dbReference type="AlphaFoldDB" id="A0A3Q8S2R5"/>
<dbReference type="CDD" id="cd08637">
    <property type="entry name" value="DNA_pol_A_pol_I_C"/>
    <property type="match status" value="1"/>
</dbReference>
<evidence type="ECO:0000256" key="1">
    <source>
        <dbReference type="ARBA" id="ARBA00007705"/>
    </source>
</evidence>
<dbReference type="PANTHER" id="PTHR10133">
    <property type="entry name" value="DNA POLYMERASE I"/>
    <property type="match status" value="1"/>
</dbReference>
<evidence type="ECO:0000256" key="5">
    <source>
        <dbReference type="ARBA" id="ARBA00022695"/>
    </source>
</evidence>
<accession>A0A3Q8S2R5</accession>
<dbReference type="SMART" id="SM00279">
    <property type="entry name" value="HhH2"/>
    <property type="match status" value="1"/>
</dbReference>
<comment type="catalytic activity">
    <reaction evidence="11 13">
        <text>DNA(n) + a 2'-deoxyribonucleoside 5'-triphosphate = DNA(n+1) + diphosphate</text>
        <dbReference type="Rhea" id="RHEA:22508"/>
        <dbReference type="Rhea" id="RHEA-COMP:17339"/>
        <dbReference type="Rhea" id="RHEA-COMP:17340"/>
        <dbReference type="ChEBI" id="CHEBI:33019"/>
        <dbReference type="ChEBI" id="CHEBI:61560"/>
        <dbReference type="ChEBI" id="CHEBI:173112"/>
        <dbReference type="EC" id="2.7.7.7"/>
    </reaction>
</comment>
<evidence type="ECO:0000256" key="8">
    <source>
        <dbReference type="ARBA" id="ARBA00022932"/>
    </source>
</evidence>
<dbReference type="Gene3D" id="1.20.1060.10">
    <property type="entry name" value="Taq DNA Polymerase, Chain T, domain 4"/>
    <property type="match status" value="1"/>
</dbReference>
<keyword evidence="13" id="KW-0269">Exonuclease</keyword>
<evidence type="ECO:0000259" key="15">
    <source>
        <dbReference type="SMART" id="SM00482"/>
    </source>
</evidence>
<evidence type="ECO:0000256" key="7">
    <source>
        <dbReference type="ARBA" id="ARBA00022763"/>
    </source>
</evidence>
<dbReference type="RefSeq" id="WP_125164383.1">
    <property type="nucleotide sequence ID" value="NZ_CP034234.1"/>
</dbReference>
<comment type="function">
    <text evidence="13">In addition to polymerase activity, this DNA polymerase exhibits 5'-3' exonuclease activity.</text>
</comment>
<dbReference type="InterPro" id="IPR020045">
    <property type="entry name" value="DNA_polI_H3TH"/>
</dbReference>
<dbReference type="GO" id="GO:0006261">
    <property type="term" value="P:DNA-templated DNA replication"/>
    <property type="evidence" value="ECO:0007669"/>
    <property type="project" value="UniProtKB-UniRule"/>
</dbReference>
<dbReference type="NCBIfam" id="NF004397">
    <property type="entry name" value="PRK05755.1"/>
    <property type="match status" value="1"/>
</dbReference>
<dbReference type="InterPro" id="IPR018320">
    <property type="entry name" value="DNA_polymerase_1"/>
</dbReference>
<dbReference type="Gene3D" id="1.10.150.20">
    <property type="entry name" value="5' to 3' exonuclease, C-terminal subdomain"/>
    <property type="match status" value="2"/>
</dbReference>
<keyword evidence="9 13" id="KW-0238">DNA-binding</keyword>
<dbReference type="FunFam" id="1.20.1060.10:FF:000001">
    <property type="entry name" value="DNA polymerase I"/>
    <property type="match status" value="1"/>
</dbReference>
<reference evidence="16 17" key="1">
    <citation type="journal article" date="2020" name="Int. J. Syst. Evol. Microbiol.">
        <title>Description of Erysipelothrix piscisicarius sp. nov., an emergent fish pathogen, and assessment of virulence using a tiger barb (Puntigrus tetrazona) infection model.</title>
        <authorList>
            <person name="Pomaranski E.K."/>
            <person name="Griffin M.J."/>
            <person name="Camus A.C."/>
            <person name="Armwood A.R."/>
            <person name="Shelley J."/>
            <person name="Waldbieser G.C."/>
            <person name="LaFrentz B.R."/>
            <person name="Garcia J.C."/>
            <person name="Yanong R."/>
            <person name="Soto E."/>
        </authorList>
    </citation>
    <scope>NUCLEOTIDE SEQUENCE [LARGE SCALE GENOMIC DNA]</scope>
    <source>
        <strain evidence="16 17">15TAL0474</strain>
    </source>
</reference>
<dbReference type="FunFam" id="1.10.150.20:FF:000003">
    <property type="entry name" value="DNA polymerase I"/>
    <property type="match status" value="1"/>
</dbReference>
<evidence type="ECO:0000256" key="13">
    <source>
        <dbReference type="RuleBase" id="RU004460"/>
    </source>
</evidence>
<dbReference type="Pfam" id="PF01367">
    <property type="entry name" value="5_3_exonuc"/>
    <property type="match status" value="1"/>
</dbReference>
<dbReference type="SUPFAM" id="SSF88723">
    <property type="entry name" value="PIN domain-like"/>
    <property type="match status" value="1"/>
</dbReference>
<evidence type="ECO:0000259" key="14">
    <source>
        <dbReference type="SMART" id="SM00475"/>
    </source>
</evidence>
<evidence type="ECO:0000256" key="2">
    <source>
        <dbReference type="ARBA" id="ARBA00012417"/>
    </source>
</evidence>
<keyword evidence="4 13" id="KW-0808">Transferase</keyword>
<dbReference type="PRINTS" id="PR00868">
    <property type="entry name" value="DNAPOLI"/>
</dbReference>
<evidence type="ECO:0000256" key="10">
    <source>
        <dbReference type="ARBA" id="ARBA00023204"/>
    </source>
</evidence>
<dbReference type="KEGG" id="eri:EEI45_05090"/>
<evidence type="ECO:0000256" key="12">
    <source>
        <dbReference type="NCBIfam" id="TIGR00593"/>
    </source>
</evidence>
<dbReference type="Gene3D" id="3.30.70.370">
    <property type="match status" value="1"/>
</dbReference>
<keyword evidence="6 13" id="KW-0235">DNA replication</keyword>
<evidence type="ECO:0000256" key="4">
    <source>
        <dbReference type="ARBA" id="ARBA00022679"/>
    </source>
</evidence>
<dbReference type="InterPro" id="IPR019760">
    <property type="entry name" value="DNA-dir_DNA_pol_A_CS"/>
</dbReference>
<dbReference type="SMART" id="SM00482">
    <property type="entry name" value="POLAc"/>
    <property type="match status" value="1"/>
</dbReference>
<protein>
    <recommendedName>
        <fullName evidence="3 12">DNA polymerase I</fullName>
        <ecNumber evidence="2 12">2.7.7.7</ecNumber>
    </recommendedName>
</protein>
<dbReference type="GO" id="GO:0003677">
    <property type="term" value="F:DNA binding"/>
    <property type="evidence" value="ECO:0007669"/>
    <property type="project" value="UniProtKB-UniRule"/>
</dbReference>
<dbReference type="Gene3D" id="3.30.420.10">
    <property type="entry name" value="Ribonuclease H-like superfamily/Ribonuclease H"/>
    <property type="match status" value="1"/>
</dbReference>
<dbReference type="InterPro" id="IPR036279">
    <property type="entry name" value="5-3_exonuclease_C_sf"/>
</dbReference>
<dbReference type="SUPFAM" id="SSF56672">
    <property type="entry name" value="DNA/RNA polymerases"/>
    <property type="match status" value="1"/>
</dbReference>
<dbReference type="InterPro" id="IPR002298">
    <property type="entry name" value="DNA_polymerase_A"/>
</dbReference>
<feature type="domain" description="DNA-directed DNA polymerase family A palm" evidence="15">
    <location>
        <begin position="596"/>
        <end position="800"/>
    </location>
</feature>
<evidence type="ECO:0000256" key="9">
    <source>
        <dbReference type="ARBA" id="ARBA00023125"/>
    </source>
</evidence>
<dbReference type="GO" id="GO:0006302">
    <property type="term" value="P:double-strand break repair"/>
    <property type="evidence" value="ECO:0007669"/>
    <property type="project" value="TreeGrafter"/>
</dbReference>
<dbReference type="PANTHER" id="PTHR10133:SF27">
    <property type="entry name" value="DNA POLYMERASE NU"/>
    <property type="match status" value="1"/>
</dbReference>
<dbReference type="Proteomes" id="UP000278804">
    <property type="component" value="Chromosome"/>
</dbReference>
<dbReference type="SMART" id="SM00475">
    <property type="entry name" value="53EXOc"/>
    <property type="match status" value="1"/>
</dbReference>
<dbReference type="InterPro" id="IPR029060">
    <property type="entry name" value="PIN-like_dom_sf"/>
</dbReference>
<dbReference type="FunFam" id="1.10.150.20:FF:000002">
    <property type="entry name" value="DNA polymerase I"/>
    <property type="match status" value="1"/>
</dbReference>